<keyword evidence="2" id="KW-1185">Reference proteome</keyword>
<organism evidence="1 2">
    <name type="scientific">Halobiforma nitratireducens JCM 10879</name>
    <dbReference type="NCBI Taxonomy" id="1227454"/>
    <lineage>
        <taxon>Archaea</taxon>
        <taxon>Methanobacteriati</taxon>
        <taxon>Methanobacteriota</taxon>
        <taxon>Stenosarchaea group</taxon>
        <taxon>Halobacteria</taxon>
        <taxon>Halobacteriales</taxon>
        <taxon>Natrialbaceae</taxon>
        <taxon>Halobiforma</taxon>
    </lineage>
</organism>
<dbReference type="AlphaFoldDB" id="M0LDS4"/>
<proteinExistence type="predicted"/>
<dbReference type="OrthoDB" id="233478at2157"/>
<dbReference type="InterPro" id="IPR023375">
    <property type="entry name" value="ADC_dom_sf"/>
</dbReference>
<sequence>MVVSLSMGWRHLLFANWPVDPDRLEPHLPDRLSVDTHDGRAWLSVVPFTNVDVRPQRLPGGTGLPLPELNLRTYVTYDGNPGVYFFSLDADGLAAVLGARLFHHLPYYHADIDIEVAEDGTVAFSSRRRHRGARSVRFDARYEPTGSRYHADPGSLAHFLTERYRYYTEAPDGSIRYADVSHESWPLYDAEVSIRENTLFAANGFDTPNSEPVHLYSPGVDTVASGSKLARRLRG</sequence>
<dbReference type="Proteomes" id="UP000011607">
    <property type="component" value="Unassembled WGS sequence"/>
</dbReference>
<accession>M0LDS4</accession>
<dbReference type="eggNOG" id="arCOG04579">
    <property type="taxonomic scope" value="Archaea"/>
</dbReference>
<dbReference type="Pfam" id="PF09844">
    <property type="entry name" value="DUF2071"/>
    <property type="match status" value="1"/>
</dbReference>
<dbReference type="PANTHER" id="PTHR39186:SF1">
    <property type="entry name" value="DUF2071 DOMAIN-CONTAINING PROTEIN"/>
    <property type="match status" value="1"/>
</dbReference>
<dbReference type="STRING" id="1227454.C446_16450"/>
<evidence type="ECO:0000313" key="1">
    <source>
        <dbReference type="EMBL" id="EMA30574.1"/>
    </source>
</evidence>
<protein>
    <recommendedName>
        <fullName evidence="3">DUF2071 domain-containing protein</fullName>
    </recommendedName>
</protein>
<evidence type="ECO:0008006" key="3">
    <source>
        <dbReference type="Google" id="ProtNLM"/>
    </source>
</evidence>
<dbReference type="SUPFAM" id="SSF160104">
    <property type="entry name" value="Acetoacetate decarboxylase-like"/>
    <property type="match status" value="1"/>
</dbReference>
<dbReference type="Gene3D" id="2.40.400.10">
    <property type="entry name" value="Acetoacetate decarboxylase-like"/>
    <property type="match status" value="1"/>
</dbReference>
<reference evidence="1 2" key="1">
    <citation type="journal article" date="2014" name="PLoS Genet.">
        <title>Phylogenetically driven sequencing of extremely halophilic archaea reveals strategies for static and dynamic osmo-response.</title>
        <authorList>
            <person name="Becker E.A."/>
            <person name="Seitzer P.M."/>
            <person name="Tritt A."/>
            <person name="Larsen D."/>
            <person name="Krusor M."/>
            <person name="Yao A.I."/>
            <person name="Wu D."/>
            <person name="Madern D."/>
            <person name="Eisen J.A."/>
            <person name="Darling A.E."/>
            <person name="Facciotti M.T."/>
        </authorList>
    </citation>
    <scope>NUCLEOTIDE SEQUENCE [LARGE SCALE GENOMIC DNA]</scope>
    <source>
        <strain evidence="1 2">JCM 10879</strain>
    </source>
</reference>
<evidence type="ECO:0000313" key="2">
    <source>
        <dbReference type="Proteomes" id="UP000011607"/>
    </source>
</evidence>
<gene>
    <name evidence="1" type="ORF">C446_16450</name>
</gene>
<dbReference type="PANTHER" id="PTHR39186">
    <property type="entry name" value="DUF2071 FAMILY PROTEIN"/>
    <property type="match status" value="1"/>
</dbReference>
<dbReference type="RefSeq" id="WP_006674170.1">
    <property type="nucleotide sequence ID" value="NZ_AOMA01000171.1"/>
</dbReference>
<dbReference type="InterPro" id="IPR018644">
    <property type="entry name" value="DUF2071"/>
</dbReference>
<comment type="caution">
    <text evidence="1">The sequence shown here is derived from an EMBL/GenBank/DDBJ whole genome shotgun (WGS) entry which is preliminary data.</text>
</comment>
<dbReference type="PATRIC" id="fig|1227454.3.peg.3371"/>
<name>M0LDS4_9EURY</name>
<dbReference type="EMBL" id="AOMA01000171">
    <property type="protein sequence ID" value="EMA30574.1"/>
    <property type="molecule type" value="Genomic_DNA"/>
</dbReference>